<feature type="non-terminal residue" evidence="1">
    <location>
        <position position="1"/>
    </location>
</feature>
<gene>
    <name evidence="1" type="ORF">UV12_C0005G0051</name>
</gene>
<dbReference type="Proteomes" id="UP000034704">
    <property type="component" value="Unassembled WGS sequence"/>
</dbReference>
<name>A0A0G1BNC8_9BACT</name>
<accession>A0A0G1BNC8</accession>
<protein>
    <submittedName>
        <fullName evidence="1">Uncharacterized protein</fullName>
    </submittedName>
</protein>
<proteinExistence type="predicted"/>
<reference evidence="1 2" key="1">
    <citation type="journal article" date="2015" name="Nature">
        <title>rRNA introns, odd ribosomes, and small enigmatic genomes across a large radiation of phyla.</title>
        <authorList>
            <person name="Brown C.T."/>
            <person name="Hug L.A."/>
            <person name="Thomas B.C."/>
            <person name="Sharon I."/>
            <person name="Castelle C.J."/>
            <person name="Singh A."/>
            <person name="Wilkins M.J."/>
            <person name="Williams K.H."/>
            <person name="Banfield J.F."/>
        </authorList>
    </citation>
    <scope>NUCLEOTIDE SEQUENCE [LARGE SCALE GENOMIC DNA]</scope>
</reference>
<comment type="caution">
    <text evidence="1">The sequence shown here is derived from an EMBL/GenBank/DDBJ whole genome shotgun (WGS) entry which is preliminary data.</text>
</comment>
<sequence>FKRAYELEPKYDMAQKYYAQVLMASGKRVEAEKIMGVQSTN</sequence>
<evidence type="ECO:0000313" key="1">
    <source>
        <dbReference type="EMBL" id="KKS47776.1"/>
    </source>
</evidence>
<dbReference type="EMBL" id="LCDG01000005">
    <property type="protein sequence ID" value="KKS47776.1"/>
    <property type="molecule type" value="Genomic_DNA"/>
</dbReference>
<evidence type="ECO:0000313" key="2">
    <source>
        <dbReference type="Proteomes" id="UP000034704"/>
    </source>
</evidence>
<dbReference type="AlphaFoldDB" id="A0A0G1BNC8"/>
<organism evidence="1 2">
    <name type="scientific">Candidatus Nomurabacteria bacterium GW2011_GWC2_42_20</name>
    <dbReference type="NCBI Taxonomy" id="1618756"/>
    <lineage>
        <taxon>Bacteria</taxon>
        <taxon>Candidatus Nomuraibacteriota</taxon>
    </lineage>
</organism>